<evidence type="ECO:0000256" key="5">
    <source>
        <dbReference type="ARBA" id="ARBA00022989"/>
    </source>
</evidence>
<dbReference type="OrthoDB" id="9810350at2"/>
<comment type="subunit">
    <text evidence="9">Homopentamer.</text>
</comment>
<evidence type="ECO:0000256" key="3">
    <source>
        <dbReference type="ARBA" id="ARBA00022475"/>
    </source>
</evidence>
<dbReference type="SUPFAM" id="SSF81330">
    <property type="entry name" value="Gated mechanosensitive channel"/>
    <property type="match status" value="1"/>
</dbReference>
<dbReference type="RefSeq" id="WP_047264050.1">
    <property type="nucleotide sequence ID" value="NZ_CP004021.1"/>
</dbReference>
<keyword evidence="4 9" id="KW-0812">Transmembrane</keyword>
<keyword evidence="11" id="KW-1185">Reference proteome</keyword>
<dbReference type="STRING" id="1277257.G293_01815"/>
<dbReference type="NCBIfam" id="TIGR00220">
    <property type="entry name" value="mscL"/>
    <property type="match status" value="1"/>
</dbReference>
<dbReference type="AlphaFoldDB" id="A0A0G3I448"/>
<protein>
    <recommendedName>
        <fullName evidence="9">Large-conductance mechanosensitive channel</fullName>
    </recommendedName>
</protein>
<dbReference type="GO" id="GO:0005886">
    <property type="term" value="C:plasma membrane"/>
    <property type="evidence" value="ECO:0007669"/>
    <property type="project" value="UniProtKB-SubCell"/>
</dbReference>
<feature type="transmembrane region" description="Helical" evidence="9">
    <location>
        <begin position="53"/>
        <end position="73"/>
    </location>
</feature>
<keyword evidence="9" id="KW-0997">Cell inner membrane</keyword>
<dbReference type="InterPro" id="IPR001185">
    <property type="entry name" value="MS_channel"/>
</dbReference>
<evidence type="ECO:0000256" key="6">
    <source>
        <dbReference type="ARBA" id="ARBA00023065"/>
    </source>
</evidence>
<evidence type="ECO:0000256" key="8">
    <source>
        <dbReference type="ARBA" id="ARBA00023303"/>
    </source>
</evidence>
<accession>A0A0G3I448</accession>
<organism evidence="10 11">
    <name type="scientific">Candidatus Liberibacter africanus PTSAPSY</name>
    <dbReference type="NCBI Taxonomy" id="1277257"/>
    <lineage>
        <taxon>Bacteria</taxon>
        <taxon>Pseudomonadati</taxon>
        <taxon>Pseudomonadota</taxon>
        <taxon>Alphaproteobacteria</taxon>
        <taxon>Hyphomicrobiales</taxon>
        <taxon>Rhizobiaceae</taxon>
        <taxon>Liberibacter</taxon>
    </lineage>
</organism>
<keyword evidence="6 9" id="KW-0406">Ion transport</keyword>
<name>A0A0G3I448_LIBAF</name>
<keyword evidence="2 9" id="KW-0813">Transport</keyword>
<evidence type="ECO:0000256" key="4">
    <source>
        <dbReference type="ARBA" id="ARBA00022692"/>
    </source>
</evidence>
<evidence type="ECO:0000256" key="7">
    <source>
        <dbReference type="ARBA" id="ARBA00023136"/>
    </source>
</evidence>
<evidence type="ECO:0000256" key="2">
    <source>
        <dbReference type="ARBA" id="ARBA00022448"/>
    </source>
</evidence>
<keyword evidence="8 9" id="KW-0407">Ion channel</keyword>
<evidence type="ECO:0000256" key="9">
    <source>
        <dbReference type="HAMAP-Rule" id="MF_00115"/>
    </source>
</evidence>
<dbReference type="Proteomes" id="UP000035503">
    <property type="component" value="Chromosome"/>
</dbReference>
<evidence type="ECO:0000313" key="10">
    <source>
        <dbReference type="EMBL" id="AKK19995.1"/>
    </source>
</evidence>
<comment type="similarity">
    <text evidence="9">Belongs to the MscL family.</text>
</comment>
<dbReference type="HAMAP" id="MF_00115">
    <property type="entry name" value="MscL"/>
    <property type="match status" value="1"/>
</dbReference>
<dbReference type="GO" id="GO:0008381">
    <property type="term" value="F:mechanosensitive monoatomic ion channel activity"/>
    <property type="evidence" value="ECO:0007669"/>
    <property type="project" value="UniProtKB-UniRule"/>
</dbReference>
<dbReference type="PATRIC" id="fig|1277257.4.peg.393"/>
<dbReference type="Pfam" id="PF01741">
    <property type="entry name" value="MscL"/>
    <property type="match status" value="1"/>
</dbReference>
<evidence type="ECO:0000256" key="1">
    <source>
        <dbReference type="ARBA" id="ARBA00004141"/>
    </source>
</evidence>
<dbReference type="PANTHER" id="PTHR30266:SF2">
    <property type="entry name" value="LARGE-CONDUCTANCE MECHANOSENSITIVE CHANNEL"/>
    <property type="match status" value="1"/>
</dbReference>
<gene>
    <name evidence="9" type="primary">mscL</name>
    <name evidence="10" type="ORF">G293_01815</name>
</gene>
<keyword evidence="3 9" id="KW-1003">Cell membrane</keyword>
<comment type="subcellular location">
    <subcellularLocation>
        <location evidence="9">Cell inner membrane</location>
        <topology evidence="9">Multi-pass membrane protein</topology>
    </subcellularLocation>
    <subcellularLocation>
        <location evidence="1">Membrane</location>
        <topology evidence="1">Multi-pass membrane protein</topology>
    </subcellularLocation>
</comment>
<dbReference type="PANTHER" id="PTHR30266">
    <property type="entry name" value="MECHANOSENSITIVE CHANNEL MSCL"/>
    <property type="match status" value="1"/>
</dbReference>
<dbReference type="PRINTS" id="PR01264">
    <property type="entry name" value="MECHCHANNEL"/>
</dbReference>
<dbReference type="Gene3D" id="1.10.1200.120">
    <property type="entry name" value="Large-conductance mechanosensitive channel, MscL, domain 1"/>
    <property type="match status" value="1"/>
</dbReference>
<proteinExistence type="inferred from homology"/>
<evidence type="ECO:0000313" key="11">
    <source>
        <dbReference type="Proteomes" id="UP000035503"/>
    </source>
</evidence>
<dbReference type="KEGG" id="lau:G293_01815"/>
<comment type="function">
    <text evidence="9">Channel that opens in response to stretch forces in the membrane lipid bilayer. May participate in the regulation of osmotic pressure changes within the cell.</text>
</comment>
<dbReference type="InterPro" id="IPR036019">
    <property type="entry name" value="MscL_channel"/>
</dbReference>
<dbReference type="InterPro" id="IPR037673">
    <property type="entry name" value="MSC/AndL"/>
</dbReference>
<dbReference type="EMBL" id="CP004021">
    <property type="protein sequence ID" value="AKK19995.1"/>
    <property type="molecule type" value="Genomic_DNA"/>
</dbReference>
<dbReference type="NCBIfam" id="NF010557">
    <property type="entry name" value="PRK13952.1"/>
    <property type="match status" value="1"/>
</dbReference>
<reference evidence="10 11" key="1">
    <citation type="journal article" date="2015" name="Genome Announc.">
        <title>Complete Genome Sequence of 'Candidatus Liberibacter africanus,' a Bacterium Associated with Citrus Huanglongbing.</title>
        <authorList>
            <person name="Lin H."/>
            <person name="Pietersen G."/>
            <person name="Han C."/>
            <person name="Read D.A."/>
            <person name="Lou B."/>
            <person name="Gupta G."/>
            <person name="Civerolo E.L."/>
        </authorList>
    </citation>
    <scope>NUCLEOTIDE SEQUENCE [LARGE SCALE GENOMIC DNA]</scope>
    <source>
        <strain evidence="10 11">PTSAPSY</strain>
    </source>
</reference>
<keyword evidence="5 9" id="KW-1133">Transmembrane helix</keyword>
<sequence length="148" mass="16367">MKLCRKGAKCCEIFLYCNEFKKFIARGNMIDLSVGIIVGGAFNRVVQSIVEDIMMPIIGFIMGNGTNFSNYFFPLGSGITSSMISEARKQGAVLAYGSFISVLVNFLIIAIVVFVLIKFVNNLIKKPDDSKTPADVQLLTEIRDLLKK</sequence>
<keyword evidence="7 9" id="KW-0472">Membrane</keyword>
<feature type="transmembrane region" description="Helical" evidence="9">
    <location>
        <begin position="93"/>
        <end position="117"/>
    </location>
</feature>